<feature type="domain" description="Immunoglobulin V-set" evidence="6">
    <location>
        <begin position="140"/>
        <end position="217"/>
    </location>
</feature>
<name>A0AAV9QWQ1_9TELE</name>
<evidence type="ECO:0000256" key="4">
    <source>
        <dbReference type="SAM" id="Phobius"/>
    </source>
</evidence>
<evidence type="ECO:0000313" key="8">
    <source>
        <dbReference type="Proteomes" id="UP001311232"/>
    </source>
</evidence>
<dbReference type="Pfam" id="PF07686">
    <property type="entry name" value="V-set"/>
    <property type="match status" value="1"/>
</dbReference>
<keyword evidence="3 4" id="KW-0472">Membrane</keyword>
<keyword evidence="4" id="KW-1133">Transmembrane helix</keyword>
<accession>A0AAV9QWQ1</accession>
<dbReference type="Gene3D" id="2.60.40.10">
    <property type="entry name" value="Immunoglobulins"/>
    <property type="match status" value="2"/>
</dbReference>
<dbReference type="PANTHER" id="PTHR11860">
    <property type="entry name" value="POLYMERIC-IMMUNOGLOBULIN RECEPTOR"/>
    <property type="match status" value="1"/>
</dbReference>
<proteinExistence type="predicted"/>
<feature type="chain" id="PRO_5043709786" description="Immunoglobulin V-set domain-containing protein" evidence="5">
    <location>
        <begin position="22"/>
        <end position="323"/>
    </location>
</feature>
<sequence length="323" mass="35618">MICHMLFCFFVLSFQVRNISSVDEINHFHRVAGEDLNIICYGLSSGTLRIFCRENCEGENVLVNTTSKKAVNGRSTAEYFERAYEKSFNLSVGISNLTHTDSGLHKCGLGDNTATFTEFKVVVAEAQLDGNSDHHFYKESGSWLTVACSFSFSGTNKYFCRGDCGEDVLLYTDGVRAQSGRYSIGHDKSAKSNIFYVTIKNLTRFDSGQYRCLSYLNSGTISHVDFHINVSDVTSGTTDQSRLYQNNGATSGDLPLIVIVVALAVTVILLSAALLVSCRRRSLQGSGIIDSTSHKQMESVVFEQSTSGDLIYQNLKLASKNQQ</sequence>
<dbReference type="InterPro" id="IPR050671">
    <property type="entry name" value="CD300_family_receptors"/>
</dbReference>
<evidence type="ECO:0000313" key="7">
    <source>
        <dbReference type="EMBL" id="KAK5600542.1"/>
    </source>
</evidence>
<dbReference type="InterPro" id="IPR013106">
    <property type="entry name" value="Ig_V-set"/>
</dbReference>
<dbReference type="InterPro" id="IPR013783">
    <property type="entry name" value="Ig-like_fold"/>
</dbReference>
<gene>
    <name evidence="7" type="ORF">CRENBAI_014772</name>
</gene>
<evidence type="ECO:0000256" key="3">
    <source>
        <dbReference type="ARBA" id="ARBA00023136"/>
    </source>
</evidence>
<feature type="signal peptide" evidence="5">
    <location>
        <begin position="1"/>
        <end position="21"/>
    </location>
</feature>
<dbReference type="SUPFAM" id="SSF48726">
    <property type="entry name" value="Immunoglobulin"/>
    <property type="match status" value="1"/>
</dbReference>
<evidence type="ECO:0000256" key="1">
    <source>
        <dbReference type="ARBA" id="ARBA00004370"/>
    </source>
</evidence>
<organism evidence="7 8">
    <name type="scientific">Crenichthys baileyi</name>
    <name type="common">White River springfish</name>
    <dbReference type="NCBI Taxonomy" id="28760"/>
    <lineage>
        <taxon>Eukaryota</taxon>
        <taxon>Metazoa</taxon>
        <taxon>Chordata</taxon>
        <taxon>Craniata</taxon>
        <taxon>Vertebrata</taxon>
        <taxon>Euteleostomi</taxon>
        <taxon>Actinopterygii</taxon>
        <taxon>Neopterygii</taxon>
        <taxon>Teleostei</taxon>
        <taxon>Neoteleostei</taxon>
        <taxon>Acanthomorphata</taxon>
        <taxon>Ovalentaria</taxon>
        <taxon>Atherinomorphae</taxon>
        <taxon>Cyprinodontiformes</taxon>
        <taxon>Goodeidae</taxon>
        <taxon>Crenichthys</taxon>
    </lineage>
</organism>
<feature type="transmembrane region" description="Helical" evidence="4">
    <location>
        <begin position="254"/>
        <end position="276"/>
    </location>
</feature>
<keyword evidence="8" id="KW-1185">Reference proteome</keyword>
<dbReference type="EMBL" id="JAHHUM010002884">
    <property type="protein sequence ID" value="KAK5600542.1"/>
    <property type="molecule type" value="Genomic_DNA"/>
</dbReference>
<keyword evidence="2 4" id="KW-0812">Transmembrane</keyword>
<evidence type="ECO:0000259" key="6">
    <source>
        <dbReference type="Pfam" id="PF07686"/>
    </source>
</evidence>
<dbReference type="GO" id="GO:0004888">
    <property type="term" value="F:transmembrane signaling receptor activity"/>
    <property type="evidence" value="ECO:0007669"/>
    <property type="project" value="TreeGrafter"/>
</dbReference>
<protein>
    <recommendedName>
        <fullName evidence="6">Immunoglobulin V-set domain-containing protein</fullName>
    </recommendedName>
</protein>
<dbReference type="InterPro" id="IPR036179">
    <property type="entry name" value="Ig-like_dom_sf"/>
</dbReference>
<evidence type="ECO:0000256" key="5">
    <source>
        <dbReference type="SAM" id="SignalP"/>
    </source>
</evidence>
<evidence type="ECO:0000256" key="2">
    <source>
        <dbReference type="ARBA" id="ARBA00022692"/>
    </source>
</evidence>
<dbReference type="Proteomes" id="UP001311232">
    <property type="component" value="Unassembled WGS sequence"/>
</dbReference>
<comment type="caution">
    <text evidence="7">The sequence shown here is derived from an EMBL/GenBank/DDBJ whole genome shotgun (WGS) entry which is preliminary data.</text>
</comment>
<dbReference type="GO" id="GO:0005886">
    <property type="term" value="C:plasma membrane"/>
    <property type="evidence" value="ECO:0007669"/>
    <property type="project" value="TreeGrafter"/>
</dbReference>
<reference evidence="7 8" key="1">
    <citation type="submission" date="2021-06" db="EMBL/GenBank/DDBJ databases">
        <authorList>
            <person name="Palmer J.M."/>
        </authorList>
    </citation>
    <scope>NUCLEOTIDE SEQUENCE [LARGE SCALE GENOMIC DNA]</scope>
    <source>
        <strain evidence="7 8">MEX-2019</strain>
        <tissue evidence="7">Muscle</tissue>
    </source>
</reference>
<dbReference type="AlphaFoldDB" id="A0AAV9QWQ1"/>
<dbReference type="PANTHER" id="PTHR11860:SF87">
    <property type="entry name" value="CMRF35-LIKE MOLECULE 8"/>
    <property type="match status" value="1"/>
</dbReference>
<keyword evidence="5" id="KW-0732">Signal</keyword>
<comment type="subcellular location">
    <subcellularLocation>
        <location evidence="1">Membrane</location>
    </subcellularLocation>
</comment>